<protein>
    <recommendedName>
        <fullName evidence="1">F-box domain-containing protein</fullName>
    </recommendedName>
</protein>
<gene>
    <name evidence="2" type="ORF">SEV965_LOCUS31536</name>
</gene>
<dbReference type="InterPro" id="IPR001810">
    <property type="entry name" value="F-box_dom"/>
</dbReference>
<proteinExistence type="predicted"/>
<name>A0A815LGC6_9BILA</name>
<dbReference type="Proteomes" id="UP000663889">
    <property type="component" value="Unassembled WGS sequence"/>
</dbReference>
<feature type="domain" description="F-box" evidence="1">
    <location>
        <begin position="5"/>
        <end position="58"/>
    </location>
</feature>
<comment type="caution">
    <text evidence="2">The sequence shown here is derived from an EMBL/GenBank/DDBJ whole genome shotgun (WGS) entry which is preliminary data.</text>
</comment>
<accession>A0A815LGC6</accession>
<evidence type="ECO:0000313" key="3">
    <source>
        <dbReference type="Proteomes" id="UP000663889"/>
    </source>
</evidence>
<evidence type="ECO:0000313" key="2">
    <source>
        <dbReference type="EMBL" id="CAF1402953.1"/>
    </source>
</evidence>
<organism evidence="2 3">
    <name type="scientific">Rotaria sordida</name>
    <dbReference type="NCBI Taxonomy" id="392033"/>
    <lineage>
        <taxon>Eukaryota</taxon>
        <taxon>Metazoa</taxon>
        <taxon>Spiralia</taxon>
        <taxon>Gnathifera</taxon>
        <taxon>Rotifera</taxon>
        <taxon>Eurotatoria</taxon>
        <taxon>Bdelloidea</taxon>
        <taxon>Philodinida</taxon>
        <taxon>Philodinidae</taxon>
        <taxon>Rotaria</taxon>
    </lineage>
</organism>
<dbReference type="AlphaFoldDB" id="A0A815LGC6"/>
<dbReference type="EMBL" id="CAJNOU010003665">
    <property type="protein sequence ID" value="CAF1402953.1"/>
    <property type="molecule type" value="Genomic_DNA"/>
</dbReference>
<dbReference type="PROSITE" id="PS50181">
    <property type="entry name" value="FBOX"/>
    <property type="match status" value="1"/>
</dbReference>
<sequence>MSRSNVNLLDLPDEILLVILKKLNNIDVLYSFIDINNEHLNSLAYEKIFSDTLNFVSIDNVSAIDQEKLDRFCKDILPKIHENVKCFILQPISMECILHAADYRNLTELKLFNFTQEVVLNYFTNQSSIRYIFQEKITNLIIANNDKRIGSKSLGNYSKKVYEEILKFFKSLKHLSIIETFNPLYPPLSLCHSPSTIFFSSTLAHLCIKVSTLDDGFYLLDGRLKQLTTFIIRICDTSKSSSIIHNMNDLPSVKCFSLICYRRINNYDEKILPLLHRMTYLEKLTLYLSIENRGRFIDNSHIQNEILLYMPRLHSFTFYISTYDDTDDLFRYVPNQDIQRIVTNNGYQQCMANIIKYNSSRQAVESTTEKALEQ</sequence>
<reference evidence="2" key="1">
    <citation type="submission" date="2021-02" db="EMBL/GenBank/DDBJ databases">
        <authorList>
            <person name="Nowell W R."/>
        </authorList>
    </citation>
    <scope>NUCLEOTIDE SEQUENCE</scope>
</reference>
<evidence type="ECO:0000259" key="1">
    <source>
        <dbReference type="PROSITE" id="PS50181"/>
    </source>
</evidence>